<evidence type="ECO:0000313" key="1">
    <source>
        <dbReference type="EMBL" id="RFA12149.1"/>
    </source>
</evidence>
<name>A0A3E0VRC0_9MICO</name>
<dbReference type="RefSeq" id="WP_116412925.1">
    <property type="nucleotide sequence ID" value="NZ_NBXB01000045.1"/>
</dbReference>
<protein>
    <submittedName>
        <fullName evidence="1">Uncharacterized protein</fullName>
    </submittedName>
</protein>
<reference evidence="1 2" key="1">
    <citation type="submission" date="2017-04" db="EMBL/GenBank/DDBJ databases">
        <title>Comparative genome analysis of Subtercola boreus.</title>
        <authorList>
            <person name="Cho Y.-J."/>
            <person name="Cho A."/>
            <person name="Kim O.-S."/>
            <person name="Lee J.-I."/>
        </authorList>
    </citation>
    <scope>NUCLEOTIDE SEQUENCE [LARGE SCALE GENOMIC DNA]</scope>
    <source>
        <strain evidence="1 2">P27479</strain>
    </source>
</reference>
<organism evidence="1 2">
    <name type="scientific">Subtercola boreus</name>
    <dbReference type="NCBI Taxonomy" id="120213"/>
    <lineage>
        <taxon>Bacteria</taxon>
        <taxon>Bacillati</taxon>
        <taxon>Actinomycetota</taxon>
        <taxon>Actinomycetes</taxon>
        <taxon>Micrococcales</taxon>
        <taxon>Microbacteriaceae</taxon>
        <taxon>Subtercola</taxon>
    </lineage>
</organism>
<dbReference type="Proteomes" id="UP000256541">
    <property type="component" value="Unassembled WGS sequence"/>
</dbReference>
<dbReference type="EMBL" id="NBXB01000045">
    <property type="protein sequence ID" value="RFA12149.1"/>
    <property type="molecule type" value="Genomic_DNA"/>
</dbReference>
<evidence type="ECO:0000313" key="2">
    <source>
        <dbReference type="Proteomes" id="UP000256541"/>
    </source>
</evidence>
<dbReference type="AlphaFoldDB" id="A0A3E0VRC0"/>
<gene>
    <name evidence="1" type="ORF">B7R22_17110</name>
</gene>
<proteinExistence type="predicted"/>
<comment type="caution">
    <text evidence="1">The sequence shown here is derived from an EMBL/GenBank/DDBJ whole genome shotgun (WGS) entry which is preliminary data.</text>
</comment>
<accession>A0A3E0VRC0</accession>
<sequence length="95" mass="10572">MSECMILIESGYISPAGDRRVVSSSLTESGWDSPEQATTTWTQGGIFRNENVTPYLNGYEKVTPAAESDQAKSYRKLRITQLFNRVSFPEAESTS</sequence>